<feature type="binding site" evidence="17">
    <location>
        <position position="75"/>
    </location>
    <ligand>
        <name>Zn(2+)</name>
        <dbReference type="ChEBI" id="CHEBI:29105"/>
        <note>catalytic</note>
    </ligand>
</feature>
<dbReference type="CDD" id="cd01284">
    <property type="entry name" value="Riboflavin_deaminase-reductase"/>
    <property type="match status" value="1"/>
</dbReference>
<evidence type="ECO:0000256" key="8">
    <source>
        <dbReference type="ARBA" id="ARBA00022833"/>
    </source>
</evidence>
<feature type="binding site" evidence="17">
    <location>
        <position position="84"/>
    </location>
    <ligand>
        <name>Zn(2+)</name>
        <dbReference type="ChEBI" id="CHEBI:29105"/>
        <note>catalytic</note>
    </ligand>
</feature>
<evidence type="ECO:0000256" key="11">
    <source>
        <dbReference type="ARBA" id="ARBA00023268"/>
    </source>
</evidence>
<evidence type="ECO:0000256" key="12">
    <source>
        <dbReference type="ARBA" id="ARBA00049861"/>
    </source>
</evidence>
<dbReference type="PROSITE" id="PS51747">
    <property type="entry name" value="CYT_DCMP_DEAMINASES_2"/>
    <property type="match status" value="1"/>
</dbReference>
<evidence type="ECO:0000313" key="19">
    <source>
        <dbReference type="EMBL" id="SFZ74471.1"/>
    </source>
</evidence>
<dbReference type="AlphaFoldDB" id="A0A1K2HCJ7"/>
<feature type="binding site" evidence="16">
    <location>
        <position position="170"/>
    </location>
    <ligand>
        <name>NADP(+)</name>
        <dbReference type="ChEBI" id="CHEBI:58349"/>
    </ligand>
</feature>
<feature type="domain" description="CMP/dCMP-type deaminase" evidence="18">
    <location>
        <begin position="1"/>
        <end position="123"/>
    </location>
</feature>
<evidence type="ECO:0000256" key="16">
    <source>
        <dbReference type="PIRSR" id="PIRSR006769-2"/>
    </source>
</evidence>
<dbReference type="Proteomes" id="UP000185655">
    <property type="component" value="Unassembled WGS sequence"/>
</dbReference>
<dbReference type="InterPro" id="IPR011549">
    <property type="entry name" value="RibD_C"/>
</dbReference>
<keyword evidence="6 14" id="KW-0686">Riboflavin biosynthesis</keyword>
<evidence type="ECO:0000256" key="9">
    <source>
        <dbReference type="ARBA" id="ARBA00022857"/>
    </source>
</evidence>
<dbReference type="SUPFAM" id="SSF53927">
    <property type="entry name" value="Cytidine deaminase-like"/>
    <property type="match status" value="1"/>
</dbReference>
<dbReference type="NCBIfam" id="TIGR00326">
    <property type="entry name" value="eubact_ribD"/>
    <property type="match status" value="1"/>
</dbReference>
<feature type="binding site" evidence="16">
    <location>
        <position position="200"/>
    </location>
    <ligand>
        <name>NADP(+)</name>
        <dbReference type="ChEBI" id="CHEBI:58349"/>
    </ligand>
</feature>
<dbReference type="InterPro" id="IPR016192">
    <property type="entry name" value="APOBEC/CMP_deaminase_Zn-bd"/>
</dbReference>
<dbReference type="InterPro" id="IPR016193">
    <property type="entry name" value="Cytidine_deaminase-like"/>
</dbReference>
<dbReference type="GO" id="GO:0008703">
    <property type="term" value="F:5-amino-6-(5-phosphoribosylamino)uracil reductase activity"/>
    <property type="evidence" value="ECO:0007669"/>
    <property type="project" value="UniProtKB-EC"/>
</dbReference>
<comment type="pathway">
    <text evidence="3 14">Cofactor biosynthesis; riboflavin biosynthesis; 5-amino-6-(D-ribitylamino)uracil from GTP: step 3/4.</text>
</comment>
<dbReference type="GO" id="GO:0008835">
    <property type="term" value="F:diaminohydroxyphosphoribosylaminopyrimidine deaminase activity"/>
    <property type="evidence" value="ECO:0007669"/>
    <property type="project" value="UniProtKB-EC"/>
</dbReference>
<keyword evidence="8 14" id="KW-0862">Zinc</keyword>
<sequence>MTDRDYMRLALDLAELGCGWVNPNPMVGAIIVKENRIIGTGYHHRYGENHAERDAIANCSESPEGATIYVTLTPCCHQGKTPACTDAIIKNGISRVVIGSADPNILVGDKSLSILRQHDIIVETGVLKSECDALNPVFFHYIQTKKPYVIMKYAMTLDGKIATVTGASKWITGKLSRTRVHQDRHRYAAIMVGVGTVLSDDPSLTCRIPNGHNPIRIICDTTLKTPLTAQVVQTAKTVPTIIATSSDDAARIAAFEQAGCDILIVPKYQHHVDLQVLMTLLGERNIDSLLIEGGQTLNWSALESRIVHRIQTYIAPKLFGGETAKSPIGGRGIREPSDAYQISPPKITVLGDDILLESEVLDVHRHY</sequence>
<dbReference type="NCBIfam" id="TIGR00227">
    <property type="entry name" value="ribD_Cterm"/>
    <property type="match status" value="1"/>
</dbReference>
<comment type="similarity">
    <text evidence="5 14">In the C-terminal section; belongs to the HTP reductase family.</text>
</comment>
<comment type="pathway">
    <text evidence="2 14">Cofactor biosynthesis; riboflavin biosynthesis; 5-amino-6-(D-ribitylamino)uracil from GTP: step 2/4.</text>
</comment>
<dbReference type="EC" id="3.5.4.26" evidence="14"/>
<dbReference type="Pfam" id="PF01872">
    <property type="entry name" value="RibD_C"/>
    <property type="match status" value="1"/>
</dbReference>
<dbReference type="InterPro" id="IPR024072">
    <property type="entry name" value="DHFR-like_dom_sf"/>
</dbReference>
<dbReference type="GO" id="GO:0009231">
    <property type="term" value="P:riboflavin biosynthetic process"/>
    <property type="evidence" value="ECO:0007669"/>
    <property type="project" value="UniProtKB-UniPathway"/>
</dbReference>
<feature type="binding site" evidence="16">
    <location>
        <position position="221"/>
    </location>
    <ligand>
        <name>NADP(+)</name>
        <dbReference type="ChEBI" id="CHEBI:58349"/>
    </ligand>
</feature>
<keyword evidence="14" id="KW-0378">Hydrolase</keyword>
<proteinExistence type="inferred from homology"/>
<accession>A0A1K2HCJ7</accession>
<comment type="function">
    <text evidence="1 14">Converts 2,5-diamino-6-(ribosylamino)-4(3h)-pyrimidinone 5'-phosphate into 5-amino-6-(ribosylamino)-2,4(1h,3h)-pyrimidinedione 5'-phosphate.</text>
</comment>
<dbReference type="RefSeq" id="WP_031365864.1">
    <property type="nucleotide sequence ID" value="NZ_FPKS01000005.1"/>
</dbReference>
<organism evidence="19 20">
    <name type="scientific">Pseudolactococcus chungangensis CAU 28 = DSM 22330</name>
    <dbReference type="NCBI Taxonomy" id="1122154"/>
    <lineage>
        <taxon>Bacteria</taxon>
        <taxon>Bacillati</taxon>
        <taxon>Bacillota</taxon>
        <taxon>Bacilli</taxon>
        <taxon>Lactobacillales</taxon>
        <taxon>Streptococcaceae</taxon>
        <taxon>Pseudolactococcus</taxon>
    </lineage>
</organism>
<dbReference type="GO" id="GO:0050661">
    <property type="term" value="F:NADP binding"/>
    <property type="evidence" value="ECO:0007669"/>
    <property type="project" value="InterPro"/>
</dbReference>
<feature type="active site" description="Proton donor" evidence="15">
    <location>
        <position position="52"/>
    </location>
</feature>
<gene>
    <name evidence="19" type="ORF">SAMN02746068_01265</name>
</gene>
<evidence type="ECO:0000259" key="18">
    <source>
        <dbReference type="PROSITE" id="PS51747"/>
    </source>
</evidence>
<feature type="binding site" evidence="16">
    <location>
        <position position="154"/>
    </location>
    <ligand>
        <name>NADP(+)</name>
        <dbReference type="ChEBI" id="CHEBI:58349"/>
    </ligand>
</feature>
<comment type="catalytic activity">
    <reaction evidence="13 14">
        <text>2,5-diamino-6-hydroxy-4-(5-phosphoribosylamino)-pyrimidine + H2O + H(+) = 5-amino-6-(5-phospho-D-ribosylamino)uracil + NH4(+)</text>
        <dbReference type="Rhea" id="RHEA:21868"/>
        <dbReference type="ChEBI" id="CHEBI:15377"/>
        <dbReference type="ChEBI" id="CHEBI:15378"/>
        <dbReference type="ChEBI" id="CHEBI:28938"/>
        <dbReference type="ChEBI" id="CHEBI:58453"/>
        <dbReference type="ChEBI" id="CHEBI:58614"/>
        <dbReference type="EC" id="3.5.4.26"/>
    </reaction>
</comment>
<keyword evidence="10 14" id="KW-0560">Oxidoreductase</keyword>
<dbReference type="Gene3D" id="3.40.430.10">
    <property type="entry name" value="Dihydrofolate Reductase, subunit A"/>
    <property type="match status" value="1"/>
</dbReference>
<dbReference type="OrthoDB" id="9800865at2"/>
<dbReference type="InterPro" id="IPR004794">
    <property type="entry name" value="Eubact_RibD"/>
</dbReference>
<dbReference type="PROSITE" id="PS00903">
    <property type="entry name" value="CYT_DCMP_DEAMINASES_1"/>
    <property type="match status" value="1"/>
</dbReference>
<dbReference type="InterPro" id="IPR050765">
    <property type="entry name" value="Riboflavin_Biosynth_HTPR"/>
</dbReference>
<evidence type="ECO:0000256" key="13">
    <source>
        <dbReference type="ARBA" id="ARBA00049886"/>
    </source>
</evidence>
<evidence type="ECO:0000256" key="7">
    <source>
        <dbReference type="ARBA" id="ARBA00022723"/>
    </source>
</evidence>
<evidence type="ECO:0000256" key="2">
    <source>
        <dbReference type="ARBA" id="ARBA00004882"/>
    </source>
</evidence>
<evidence type="ECO:0000256" key="17">
    <source>
        <dbReference type="PIRSR" id="PIRSR006769-3"/>
    </source>
</evidence>
<dbReference type="PIRSF" id="PIRSF006769">
    <property type="entry name" value="RibD"/>
    <property type="match status" value="1"/>
</dbReference>
<comment type="cofactor">
    <cofactor evidence="14 17">
        <name>Zn(2+)</name>
        <dbReference type="ChEBI" id="CHEBI:29105"/>
    </cofactor>
    <text evidence="14 17">Binds 1 zinc ion.</text>
</comment>
<feature type="binding site" evidence="17">
    <location>
        <position position="50"/>
    </location>
    <ligand>
        <name>Zn(2+)</name>
        <dbReference type="ChEBI" id="CHEBI:29105"/>
        <note>catalytic</note>
    </ligand>
</feature>
<evidence type="ECO:0000256" key="14">
    <source>
        <dbReference type="PIRNR" id="PIRNR006769"/>
    </source>
</evidence>
<name>A0A1K2HCJ7_9LACT</name>
<protein>
    <recommendedName>
        <fullName evidence="14">Riboflavin biosynthesis protein RibD</fullName>
    </recommendedName>
    <domain>
        <recommendedName>
            <fullName evidence="14">Diaminohydroxyphosphoribosylaminopyrimidine deaminase</fullName>
            <shortName evidence="14">DRAP deaminase</shortName>
            <ecNumber evidence="14">3.5.4.26</ecNumber>
        </recommendedName>
        <alternativeName>
            <fullName evidence="14">Riboflavin-specific deaminase</fullName>
        </alternativeName>
    </domain>
    <domain>
        <recommendedName>
            <fullName evidence="14">5-amino-6-(5-phosphoribosylamino)uracil reductase</fullName>
            <ecNumber evidence="14">1.1.1.193</ecNumber>
        </recommendedName>
        <alternativeName>
            <fullName evidence="14">HTP reductase</fullName>
        </alternativeName>
    </domain>
</protein>
<evidence type="ECO:0000256" key="15">
    <source>
        <dbReference type="PIRSR" id="PIRSR006769-1"/>
    </source>
</evidence>
<dbReference type="SUPFAM" id="SSF53597">
    <property type="entry name" value="Dihydrofolate reductase-like"/>
    <property type="match status" value="1"/>
</dbReference>
<dbReference type="InterPro" id="IPR002734">
    <property type="entry name" value="RibDG_C"/>
</dbReference>
<feature type="binding site" evidence="16">
    <location>
        <position position="168"/>
    </location>
    <ligand>
        <name>substrate</name>
    </ligand>
</feature>
<reference evidence="19 20" key="1">
    <citation type="submission" date="2016-11" db="EMBL/GenBank/DDBJ databases">
        <authorList>
            <person name="Jaros S."/>
            <person name="Januszkiewicz K."/>
            <person name="Wedrychowicz H."/>
        </authorList>
    </citation>
    <scope>NUCLEOTIDE SEQUENCE [LARGE SCALE GENOMIC DNA]</scope>
    <source>
        <strain evidence="19 20">DSM 22330</strain>
    </source>
</reference>
<evidence type="ECO:0000256" key="5">
    <source>
        <dbReference type="ARBA" id="ARBA00007417"/>
    </source>
</evidence>
<evidence type="ECO:0000256" key="6">
    <source>
        <dbReference type="ARBA" id="ARBA00022619"/>
    </source>
</evidence>
<feature type="binding site" evidence="16">
    <location>
        <begin position="294"/>
        <end position="300"/>
    </location>
    <ligand>
        <name>NADP(+)</name>
        <dbReference type="ChEBI" id="CHEBI:58349"/>
    </ligand>
</feature>
<dbReference type="EC" id="1.1.1.193" evidence="14"/>
<keyword evidence="7 14" id="KW-0479">Metal-binding</keyword>
<evidence type="ECO:0000256" key="3">
    <source>
        <dbReference type="ARBA" id="ARBA00004910"/>
    </source>
</evidence>
<dbReference type="Gene3D" id="3.40.140.10">
    <property type="entry name" value="Cytidine Deaminase, domain 2"/>
    <property type="match status" value="1"/>
</dbReference>
<dbReference type="GO" id="GO:0008270">
    <property type="term" value="F:zinc ion binding"/>
    <property type="evidence" value="ECO:0007669"/>
    <property type="project" value="InterPro"/>
</dbReference>
<comment type="catalytic activity">
    <reaction evidence="12 14">
        <text>5-amino-6-(5-phospho-D-ribitylamino)uracil + NADP(+) = 5-amino-6-(5-phospho-D-ribosylamino)uracil + NADPH + H(+)</text>
        <dbReference type="Rhea" id="RHEA:17845"/>
        <dbReference type="ChEBI" id="CHEBI:15378"/>
        <dbReference type="ChEBI" id="CHEBI:57783"/>
        <dbReference type="ChEBI" id="CHEBI:58349"/>
        <dbReference type="ChEBI" id="CHEBI:58421"/>
        <dbReference type="ChEBI" id="CHEBI:58453"/>
        <dbReference type="EC" id="1.1.1.193"/>
    </reaction>
</comment>
<feature type="binding site" evidence="16">
    <location>
        <position position="204"/>
    </location>
    <ligand>
        <name>substrate</name>
    </ligand>
</feature>
<dbReference type="InterPro" id="IPR002125">
    <property type="entry name" value="CMP_dCMP_dom"/>
</dbReference>
<dbReference type="PANTHER" id="PTHR38011">
    <property type="entry name" value="DIHYDROFOLATE REDUCTASE FAMILY PROTEIN (AFU_ORTHOLOGUE AFUA_8G06820)"/>
    <property type="match status" value="1"/>
</dbReference>
<feature type="binding site" evidence="16">
    <location>
        <position position="196"/>
    </location>
    <ligand>
        <name>NADP(+)</name>
        <dbReference type="ChEBI" id="CHEBI:58349"/>
    </ligand>
</feature>
<feature type="binding site" evidence="16">
    <location>
        <position position="292"/>
    </location>
    <ligand>
        <name>substrate</name>
    </ligand>
</feature>
<dbReference type="PANTHER" id="PTHR38011:SF7">
    <property type="entry name" value="2,5-DIAMINO-6-RIBOSYLAMINO-4(3H)-PYRIMIDINONE 5'-PHOSPHATE REDUCTASE"/>
    <property type="match status" value="1"/>
</dbReference>
<evidence type="ECO:0000256" key="10">
    <source>
        <dbReference type="ARBA" id="ARBA00023002"/>
    </source>
</evidence>
<feature type="binding site" evidence="16">
    <location>
        <position position="207"/>
    </location>
    <ligand>
        <name>substrate</name>
    </ligand>
</feature>
<keyword evidence="9 14" id="KW-0521">NADP</keyword>
<keyword evidence="11" id="KW-0511">Multifunctional enzyme</keyword>
<evidence type="ECO:0000256" key="4">
    <source>
        <dbReference type="ARBA" id="ARBA00005259"/>
    </source>
</evidence>
<dbReference type="STRING" id="1122154.SAMN02746068_01265"/>
<evidence type="ECO:0000256" key="1">
    <source>
        <dbReference type="ARBA" id="ARBA00002151"/>
    </source>
</evidence>
<feature type="binding site" evidence="16">
    <location>
        <position position="184"/>
    </location>
    <ligand>
        <name>substrate</name>
    </ligand>
</feature>
<comment type="similarity">
    <text evidence="4 14">In the N-terminal section; belongs to the cytidine and deoxycytidylate deaminase family.</text>
</comment>
<dbReference type="UniPathway" id="UPA00275">
    <property type="reaction ID" value="UER00401"/>
</dbReference>
<dbReference type="EMBL" id="FPKS01000005">
    <property type="protein sequence ID" value="SFZ74471.1"/>
    <property type="molecule type" value="Genomic_DNA"/>
</dbReference>
<evidence type="ECO:0000313" key="20">
    <source>
        <dbReference type="Proteomes" id="UP000185655"/>
    </source>
</evidence>
<dbReference type="Pfam" id="PF00383">
    <property type="entry name" value="dCMP_cyt_deam_1"/>
    <property type="match status" value="1"/>
</dbReference>